<dbReference type="AlphaFoldDB" id="E6MTW1"/>
<reference evidence="1 2" key="1">
    <citation type="submission" date="2010-12" db="EMBL/GenBank/DDBJ databases">
        <authorList>
            <person name="Muzny D."/>
            <person name="Qin X."/>
            <person name="Deng J."/>
            <person name="Jiang H."/>
            <person name="Liu Y."/>
            <person name="Qu J."/>
            <person name="Song X.-Z."/>
            <person name="Zhang L."/>
            <person name="Thornton R."/>
            <person name="Coyle M."/>
            <person name="Francisco L."/>
            <person name="Jackson L."/>
            <person name="Javaid M."/>
            <person name="Korchina V."/>
            <person name="Kovar C."/>
            <person name="Mata R."/>
            <person name="Mathew T."/>
            <person name="Ngo R."/>
            <person name="Nguyen L."/>
            <person name="Nguyen N."/>
            <person name="Okwuonu G."/>
            <person name="Ongeri F."/>
            <person name="Pham C."/>
            <person name="Simmons D."/>
            <person name="Wilczek-Boney K."/>
            <person name="Hale W."/>
            <person name="Jakkamsetti A."/>
            <person name="Pham P."/>
            <person name="Ruth R."/>
            <person name="San Lucas F."/>
            <person name="Warren J."/>
            <person name="Zhang J."/>
            <person name="Zhao Z."/>
            <person name="Zhou C."/>
            <person name="Zhu D."/>
            <person name="Lee S."/>
            <person name="Bess C."/>
            <person name="Blankenburg K."/>
            <person name="Forbes L."/>
            <person name="Fu Q."/>
            <person name="Gubbala S."/>
            <person name="Hirani K."/>
            <person name="Jayaseelan J.C."/>
            <person name="Lara F."/>
            <person name="Munidasa M."/>
            <person name="Palculict T."/>
            <person name="Patil S."/>
            <person name="Pu L.-L."/>
            <person name="Saada N."/>
            <person name="Tang L."/>
            <person name="Weissenberger G."/>
            <person name="Zhu Y."/>
            <person name="Hemphill L."/>
            <person name="Shang Y."/>
            <person name="Youmans B."/>
            <person name="Ayvaz T."/>
            <person name="Ross M."/>
            <person name="Santibanez J."/>
            <person name="Aqrawi P."/>
            <person name="Gross S."/>
            <person name="Joshi V."/>
            <person name="Fowler G."/>
            <person name="Nazareth L."/>
            <person name="Reid J."/>
            <person name="Worley K."/>
            <person name="Petrosino J."/>
            <person name="Highlander S."/>
            <person name="Gibbs R."/>
        </authorList>
    </citation>
    <scope>NUCLEOTIDE SEQUENCE [LARGE SCALE GENOMIC DNA]</scope>
    <source>
        <strain evidence="1 2">DSM 15606</strain>
    </source>
</reference>
<gene>
    <name evidence="1" type="ORF">HMPREF9420_2929</name>
</gene>
<dbReference type="EMBL" id="AEQO01000250">
    <property type="protein sequence ID" value="EFV02929.1"/>
    <property type="molecule type" value="Genomic_DNA"/>
</dbReference>
<proteinExistence type="predicted"/>
<evidence type="ECO:0000313" key="2">
    <source>
        <dbReference type="Proteomes" id="UP000003874"/>
    </source>
</evidence>
<accession>E6MTW1</accession>
<comment type="caution">
    <text evidence="1">The sequence shown here is derived from an EMBL/GenBank/DDBJ whole genome shotgun (WGS) entry which is preliminary data.</text>
</comment>
<name>E6MTW1_9BACT</name>
<dbReference type="Proteomes" id="UP000003874">
    <property type="component" value="Unassembled WGS sequence"/>
</dbReference>
<evidence type="ECO:0000313" key="1">
    <source>
        <dbReference type="EMBL" id="EFV02929.1"/>
    </source>
</evidence>
<dbReference type="HOGENOM" id="CLU_3274713_0_0_10"/>
<organism evidence="1 2">
    <name type="scientific">Segatella salivae DSM 15606</name>
    <dbReference type="NCBI Taxonomy" id="888832"/>
    <lineage>
        <taxon>Bacteria</taxon>
        <taxon>Pseudomonadati</taxon>
        <taxon>Bacteroidota</taxon>
        <taxon>Bacteroidia</taxon>
        <taxon>Bacteroidales</taxon>
        <taxon>Prevotellaceae</taxon>
        <taxon>Segatella</taxon>
    </lineage>
</organism>
<sequence>MVEQTCTNYFAKINHFCKCSKFIYNFASQNKQERHLIKAVK</sequence>
<protein>
    <submittedName>
        <fullName evidence="1">Uncharacterized protein</fullName>
    </submittedName>
</protein>
<keyword evidence="2" id="KW-1185">Reference proteome</keyword>